<evidence type="ECO:0000256" key="7">
    <source>
        <dbReference type="ARBA" id="ARBA00023014"/>
    </source>
</evidence>
<dbReference type="Gene3D" id="3.30.70.20">
    <property type="match status" value="1"/>
</dbReference>
<feature type="binding site" evidence="8">
    <location>
        <position position="63"/>
    </location>
    <ligand>
        <name>[4Fe-4S] cluster</name>
        <dbReference type="ChEBI" id="CHEBI:49883"/>
        <label>2</label>
    </ligand>
</feature>
<reference evidence="11 13" key="1">
    <citation type="submission" date="2017-05" db="EMBL/GenBank/DDBJ databases">
        <title>Whole genome sequencing of Proteus mirabilis AR_0155.</title>
        <authorList>
            <person name="Conlan S."/>
            <person name="Thomas P.J."/>
            <person name="Mullikin J."/>
            <person name="Frank K.M."/>
            <person name="Segre J.A."/>
        </authorList>
    </citation>
    <scope>NUCLEOTIDE SEQUENCE [LARGE SCALE GENOMIC DNA]</scope>
    <source>
        <strain evidence="11 13">AR_0155</strain>
    </source>
</reference>
<keyword evidence="5 8" id="KW-0560">Oxidoreductase</keyword>
<dbReference type="PROSITE" id="PS00198">
    <property type="entry name" value="4FE4S_FER_1"/>
    <property type="match status" value="1"/>
</dbReference>
<dbReference type="InterPro" id="IPR007197">
    <property type="entry name" value="rSAM"/>
</dbReference>
<comment type="cofactor">
    <cofactor evidence="8">
        <name>[4Fe-4S] cluster</name>
        <dbReference type="ChEBI" id="CHEBI:49883"/>
    </cofactor>
    <text evidence="8">Binds 2 [4Fe-4S] clusters. One cluster is coordinated with 3 cysteines and an exchangeable S-adenosyl-L-methionine.</text>
</comment>
<dbReference type="Proteomes" id="UP000195540">
    <property type="component" value="Chromosome"/>
</dbReference>
<reference evidence="12 14" key="2">
    <citation type="submission" date="2018-06" db="EMBL/GenBank/DDBJ databases">
        <authorList>
            <consortium name="Pathogen Informatics"/>
            <person name="Doyle S."/>
        </authorList>
    </citation>
    <scope>NUCLEOTIDE SEQUENCE [LARGE SCALE GENOMIC DNA]</scope>
    <source>
        <strain evidence="12 14">NCTC10975</strain>
    </source>
</reference>
<dbReference type="GO" id="GO:0046872">
    <property type="term" value="F:metal ion binding"/>
    <property type="evidence" value="ECO:0007669"/>
    <property type="project" value="UniProtKB-KW"/>
</dbReference>
<dbReference type="SUPFAM" id="SSF54862">
    <property type="entry name" value="4Fe-4S ferredoxins"/>
    <property type="match status" value="1"/>
</dbReference>
<dbReference type="STRING" id="584.AOUC001_01920"/>
<evidence type="ECO:0000313" key="13">
    <source>
        <dbReference type="Proteomes" id="UP000195540"/>
    </source>
</evidence>
<dbReference type="Pfam" id="PF00037">
    <property type="entry name" value="Fer4"/>
    <property type="match status" value="1"/>
</dbReference>
<feature type="binding site" evidence="8">
    <location>
        <begin position="194"/>
        <end position="196"/>
    </location>
    <ligand>
        <name>S-adenosyl-L-methionine</name>
        <dbReference type="ChEBI" id="CHEBI:59789"/>
    </ligand>
</feature>
<dbReference type="HAMAP" id="MF_02059">
    <property type="entry name" value="Activ_enz_CutD"/>
    <property type="match status" value="1"/>
</dbReference>
<keyword evidence="2 8" id="KW-0004">4Fe-4S</keyword>
<feature type="binding site" evidence="8">
    <location>
        <position position="60"/>
    </location>
    <ligand>
        <name>[4Fe-4S] cluster</name>
        <dbReference type="ChEBI" id="CHEBI:49883"/>
        <label>2</label>
    </ligand>
</feature>
<gene>
    <name evidence="12" type="primary">hpdA</name>
    <name evidence="8" type="synonym">cutD</name>
    <name evidence="11" type="ORF">AM402_04050</name>
    <name evidence="12" type="ORF">NCTC10975_01714</name>
</gene>
<dbReference type="InterPro" id="IPR058240">
    <property type="entry name" value="rSAM_sf"/>
</dbReference>
<evidence type="ECO:0000256" key="6">
    <source>
        <dbReference type="ARBA" id="ARBA00023004"/>
    </source>
</evidence>
<feature type="binding site" evidence="8">
    <location>
        <position position="145"/>
    </location>
    <ligand>
        <name>S-adenosyl-L-methionine</name>
        <dbReference type="ChEBI" id="CHEBI:59789"/>
    </ligand>
</feature>
<dbReference type="EC" id="1.97.1.-" evidence="8"/>
<protein>
    <recommendedName>
        <fullName evidence="8">Choline trimethylamine-lyase activating enzyme</fullName>
        <ecNumber evidence="8">1.97.1.-</ecNumber>
    </recommendedName>
    <alternativeName>
        <fullName evidence="8">Choline utilization protein D</fullName>
    </alternativeName>
    <alternativeName>
        <fullName evidence="8">GRE activase CutD</fullName>
    </alternativeName>
    <alternativeName>
        <fullName evidence="8">Glycyl-radical enzyme activating enzyme CutD</fullName>
        <shortName evidence="8">GRE activating enzyme CutD</shortName>
    </alternativeName>
</protein>
<dbReference type="PROSITE" id="PS51379">
    <property type="entry name" value="4FE4S_FER_2"/>
    <property type="match status" value="2"/>
</dbReference>
<dbReference type="InterPro" id="IPR040074">
    <property type="entry name" value="BssD/PflA/YjjW"/>
</dbReference>
<comment type="catalytic activity">
    <reaction evidence="8">
        <text>glycyl-[protein] + reduced [flavodoxin] + S-adenosyl-L-methionine = glycin-2-yl radical-[protein] + semiquinone [flavodoxin] + 5'-deoxyadenosine + L-methionine + H(+)</text>
        <dbReference type="Rhea" id="RHEA:61976"/>
        <dbReference type="Rhea" id="RHEA-COMP:10622"/>
        <dbReference type="Rhea" id="RHEA-COMP:14480"/>
        <dbReference type="Rhea" id="RHEA-COMP:15993"/>
        <dbReference type="Rhea" id="RHEA-COMP:15994"/>
        <dbReference type="ChEBI" id="CHEBI:15378"/>
        <dbReference type="ChEBI" id="CHEBI:17319"/>
        <dbReference type="ChEBI" id="CHEBI:29947"/>
        <dbReference type="ChEBI" id="CHEBI:32722"/>
        <dbReference type="ChEBI" id="CHEBI:57618"/>
        <dbReference type="ChEBI" id="CHEBI:57844"/>
        <dbReference type="ChEBI" id="CHEBI:59789"/>
        <dbReference type="ChEBI" id="CHEBI:140311"/>
    </reaction>
</comment>
<dbReference type="InterPro" id="IPR001989">
    <property type="entry name" value="Radical_activat_CS"/>
</dbReference>
<dbReference type="PANTHER" id="PTHR30352:SF4">
    <property type="entry name" value="PYRUVATE FORMATE-LYASE 2-ACTIVATING ENZYME"/>
    <property type="match status" value="1"/>
</dbReference>
<dbReference type="GO" id="GO:0042426">
    <property type="term" value="P:choline catabolic process"/>
    <property type="evidence" value="ECO:0007669"/>
    <property type="project" value="UniProtKB-UniRule"/>
</dbReference>
<evidence type="ECO:0000259" key="10">
    <source>
        <dbReference type="PROSITE" id="PS51918"/>
    </source>
</evidence>
<organism evidence="12 14">
    <name type="scientific">Proteus mirabilis</name>
    <dbReference type="NCBI Taxonomy" id="584"/>
    <lineage>
        <taxon>Bacteria</taxon>
        <taxon>Pseudomonadati</taxon>
        <taxon>Pseudomonadota</taxon>
        <taxon>Gammaproteobacteria</taxon>
        <taxon>Enterobacterales</taxon>
        <taxon>Morganellaceae</taxon>
        <taxon>Proteus</taxon>
    </lineage>
</organism>
<dbReference type="PANTHER" id="PTHR30352">
    <property type="entry name" value="PYRUVATE FORMATE-LYASE-ACTIVATING ENZYME"/>
    <property type="match status" value="1"/>
</dbReference>
<dbReference type="UniPathway" id="UPA01069"/>
<keyword evidence="6 8" id="KW-0408">Iron</keyword>
<accession>A0A1Z1SQT2</accession>
<dbReference type="PROSITE" id="PS01087">
    <property type="entry name" value="RADICAL_ACTIVATING"/>
    <property type="match status" value="1"/>
</dbReference>
<sequence length="316" mass="35843">METAAEIRGRIFNIQKYSIYDGDGIRTLVFLKGCNIRCPWCSNPEGLSSEFQVMYSRDKCVDCGKCVDVCPAGVHYMTTNEQGQQVHRVDRAVDCIGCRKCEEVCLSDALDIMGKDVSVSELMDIIMQDYDFYISSGGGVTIGGGEMSLQTDFAVALLRECKKMMINTAVETQATTNVANYEKLAQVVDQFLIDIKHIDTTQHKALFGIGNENVRRNLERLMDLGANVVIRMPLVRGYNDSYDAITGAINYAMALSKRGNLQRIDILPYHQFGRNKYQKLEMIYPIKNDPGYTPEELDRLEAFFKQFDFEIRLVRH</sequence>
<dbReference type="InterPro" id="IPR012839">
    <property type="entry name" value="Organic_radical_activase"/>
</dbReference>
<evidence type="ECO:0000256" key="4">
    <source>
        <dbReference type="ARBA" id="ARBA00022723"/>
    </source>
</evidence>
<dbReference type="NCBIfam" id="TIGR02494">
    <property type="entry name" value="PFLE_PFLC"/>
    <property type="match status" value="1"/>
</dbReference>
<dbReference type="AlphaFoldDB" id="A0A1Z1SQT2"/>
<feature type="domain" description="4Fe-4S ferredoxin-type" evidence="9">
    <location>
        <begin position="51"/>
        <end position="80"/>
    </location>
</feature>
<feature type="binding site" evidence="8">
    <location>
        <position position="38"/>
    </location>
    <ligand>
        <name>[4Fe-4S] cluster</name>
        <dbReference type="ChEBI" id="CHEBI:49883"/>
        <label>1</label>
        <note>4Fe-4S-S-AdoMet</note>
    </ligand>
</feature>
<keyword evidence="8" id="KW-0677">Repeat</keyword>
<dbReference type="SFLD" id="SFLDS00029">
    <property type="entry name" value="Radical_SAM"/>
    <property type="match status" value="1"/>
</dbReference>
<dbReference type="Gene3D" id="3.80.30.10">
    <property type="entry name" value="pyruvate-formate lyase- activating enzyme"/>
    <property type="match status" value="1"/>
</dbReference>
<feature type="binding site" evidence="8">
    <location>
        <position position="34"/>
    </location>
    <ligand>
        <name>[4Fe-4S] cluster</name>
        <dbReference type="ChEBI" id="CHEBI:49883"/>
        <label>1</label>
        <note>4Fe-4S-S-AdoMet</note>
    </ligand>
</feature>
<dbReference type="Pfam" id="PF04055">
    <property type="entry name" value="Radical_SAM"/>
    <property type="match status" value="1"/>
</dbReference>
<dbReference type="EMBL" id="CP021694">
    <property type="protein sequence ID" value="ARX33354.1"/>
    <property type="molecule type" value="Genomic_DNA"/>
</dbReference>
<dbReference type="InterPro" id="IPR017896">
    <property type="entry name" value="4Fe4S_Fe-S-bd"/>
</dbReference>
<keyword evidence="7 8" id="KW-0411">Iron-sulfur</keyword>
<feature type="binding site" evidence="8">
    <location>
        <position position="66"/>
    </location>
    <ligand>
        <name>[4Fe-4S] cluster</name>
        <dbReference type="ChEBI" id="CHEBI:49883"/>
        <label>2</label>
    </ligand>
</feature>
<evidence type="ECO:0000256" key="1">
    <source>
        <dbReference type="ARBA" id="ARBA00009777"/>
    </source>
</evidence>
<feature type="binding site" evidence="8">
    <location>
        <begin position="40"/>
        <end position="42"/>
    </location>
    <ligand>
        <name>S-adenosyl-L-methionine</name>
        <dbReference type="ChEBI" id="CHEBI:59789"/>
    </ligand>
</feature>
<dbReference type="GeneID" id="6799920"/>
<dbReference type="InterPro" id="IPR017900">
    <property type="entry name" value="4Fe4S_Fe_S_CS"/>
</dbReference>
<dbReference type="GO" id="GO:0016491">
    <property type="term" value="F:oxidoreductase activity"/>
    <property type="evidence" value="ECO:0007669"/>
    <property type="project" value="UniProtKB-UniRule"/>
</dbReference>
<keyword evidence="4 8" id="KW-0479">Metal-binding</keyword>
<evidence type="ECO:0000256" key="8">
    <source>
        <dbReference type="HAMAP-Rule" id="MF_02059"/>
    </source>
</evidence>
<dbReference type="OMA" id="CNIRCPW"/>
<feature type="binding site" evidence="8">
    <location>
        <position position="270"/>
    </location>
    <ligand>
        <name>S-adenosyl-L-methionine</name>
        <dbReference type="ChEBI" id="CHEBI:59789"/>
    </ligand>
</feature>
<evidence type="ECO:0000313" key="11">
    <source>
        <dbReference type="EMBL" id="ARX33354.1"/>
    </source>
</evidence>
<evidence type="ECO:0000259" key="9">
    <source>
        <dbReference type="PROSITE" id="PS51379"/>
    </source>
</evidence>
<comment type="similarity">
    <text evidence="1 8">Belongs to the organic radical-activating enzymes family.</text>
</comment>
<feature type="binding site" evidence="8">
    <location>
        <position position="105"/>
    </location>
    <ligand>
        <name>[4Fe-4S] cluster</name>
        <dbReference type="ChEBI" id="CHEBI:49883"/>
        <label>2</label>
    </ligand>
</feature>
<feature type="binding site" evidence="8">
    <location>
        <position position="41"/>
    </location>
    <ligand>
        <name>[4Fe-4S] cluster</name>
        <dbReference type="ChEBI" id="CHEBI:49883"/>
        <label>1</label>
        <note>4Fe-4S-S-AdoMet</note>
    </ligand>
</feature>
<feature type="domain" description="Radical SAM core" evidence="10">
    <location>
        <begin position="20"/>
        <end position="310"/>
    </location>
</feature>
<dbReference type="NCBIfam" id="TIGR04395">
    <property type="entry name" value="cutC_activ_rSAM"/>
    <property type="match status" value="1"/>
</dbReference>
<dbReference type="InterPro" id="IPR030905">
    <property type="entry name" value="CutC_activ_rSAM"/>
</dbReference>
<keyword evidence="3 8" id="KW-0949">S-adenosyl-L-methionine</keyword>
<dbReference type="OrthoDB" id="9782387at2"/>
<dbReference type="RefSeq" id="WP_004249185.1">
    <property type="nucleotide sequence ID" value="NZ_ABFCQN020000052.1"/>
</dbReference>
<dbReference type="PIRSF" id="PIRSF000371">
    <property type="entry name" value="PFL_act_enz"/>
    <property type="match status" value="1"/>
</dbReference>
<evidence type="ECO:0000313" key="14">
    <source>
        <dbReference type="Proteomes" id="UP000251485"/>
    </source>
</evidence>
<comment type="function">
    <text evidence="8">Catalyzes activation of the choline trimethylamine-lyase CutC under anaerobic conditions by generation of an organic free radical on a glycine residue, via an homolytic cleavage of S-adenosyl-L-methionine (SAM).</text>
</comment>
<feature type="domain" description="4Fe-4S ferredoxin-type" evidence="9">
    <location>
        <begin position="85"/>
        <end position="115"/>
    </location>
</feature>
<dbReference type="SFLD" id="SFLDG01066">
    <property type="entry name" value="organic_radical-activating_enz"/>
    <property type="match status" value="1"/>
</dbReference>
<dbReference type="EMBL" id="UAUE01000011">
    <property type="protein sequence ID" value="SPY96015.1"/>
    <property type="molecule type" value="Genomic_DNA"/>
</dbReference>
<dbReference type="Proteomes" id="UP000251485">
    <property type="component" value="Unassembled WGS sequence"/>
</dbReference>
<evidence type="ECO:0000256" key="5">
    <source>
        <dbReference type="ARBA" id="ARBA00023002"/>
    </source>
</evidence>
<comment type="pathway">
    <text evidence="8">Amine and polyamine metabolism; choline degradation.</text>
</comment>
<dbReference type="SUPFAM" id="SSF102114">
    <property type="entry name" value="Radical SAM enzymes"/>
    <property type="match status" value="1"/>
</dbReference>
<proteinExistence type="inferred from homology"/>
<evidence type="ECO:0000256" key="2">
    <source>
        <dbReference type="ARBA" id="ARBA00022485"/>
    </source>
</evidence>
<dbReference type="GO" id="GO:0051539">
    <property type="term" value="F:4 iron, 4 sulfur cluster binding"/>
    <property type="evidence" value="ECO:0007669"/>
    <property type="project" value="UniProtKB-UniRule"/>
</dbReference>
<name>A0A1Z1SQT2_PROMI</name>
<evidence type="ECO:0000313" key="12">
    <source>
        <dbReference type="EMBL" id="SPY96015.1"/>
    </source>
</evidence>
<dbReference type="InterPro" id="IPR034457">
    <property type="entry name" value="Organic_radical-activating"/>
</dbReference>
<evidence type="ECO:0000256" key="3">
    <source>
        <dbReference type="ARBA" id="ARBA00022691"/>
    </source>
</evidence>
<dbReference type="SFLD" id="SFLDG01118">
    <property type="entry name" value="activating_enzymes__group_2"/>
    <property type="match status" value="1"/>
</dbReference>
<dbReference type="PROSITE" id="PS51918">
    <property type="entry name" value="RADICAL_SAM"/>
    <property type="match status" value="1"/>
</dbReference>